<feature type="region of interest" description="Disordered" evidence="7">
    <location>
        <begin position="186"/>
        <end position="216"/>
    </location>
</feature>
<dbReference type="InterPro" id="IPR046347">
    <property type="entry name" value="bZIP_sf"/>
</dbReference>
<dbReference type="Pfam" id="PF00170">
    <property type="entry name" value="bZIP_1"/>
    <property type="match status" value="1"/>
</dbReference>
<dbReference type="EMBL" id="MU151935">
    <property type="protein sequence ID" value="KAF9441365.1"/>
    <property type="molecule type" value="Genomic_DNA"/>
</dbReference>
<dbReference type="AlphaFoldDB" id="A0A9P5X117"/>
<gene>
    <name evidence="9" type="ORF">P691DRAFT_812927</name>
</gene>
<dbReference type="PANTHER" id="PTHR46542">
    <property type="entry name" value="X-BOX BINDING PROTEIN 1"/>
    <property type="match status" value="1"/>
</dbReference>
<keyword evidence="5" id="KW-0539">Nucleus</keyword>
<proteinExistence type="predicted"/>
<feature type="region of interest" description="Disordered" evidence="7">
    <location>
        <begin position="131"/>
        <end position="168"/>
    </location>
</feature>
<dbReference type="Proteomes" id="UP000807342">
    <property type="component" value="Unassembled WGS sequence"/>
</dbReference>
<feature type="region of interest" description="Disordered" evidence="7">
    <location>
        <begin position="1"/>
        <end position="50"/>
    </location>
</feature>
<evidence type="ECO:0000256" key="6">
    <source>
        <dbReference type="ARBA" id="ARBA00040165"/>
    </source>
</evidence>
<dbReference type="PROSITE" id="PS50217">
    <property type="entry name" value="BZIP"/>
    <property type="match status" value="1"/>
</dbReference>
<dbReference type="SMART" id="SM00338">
    <property type="entry name" value="BRLZ"/>
    <property type="match status" value="1"/>
</dbReference>
<evidence type="ECO:0000256" key="4">
    <source>
        <dbReference type="ARBA" id="ARBA00023163"/>
    </source>
</evidence>
<dbReference type="CDD" id="cd14812">
    <property type="entry name" value="bZIP_u3"/>
    <property type="match status" value="1"/>
</dbReference>
<dbReference type="GO" id="GO:0005634">
    <property type="term" value="C:nucleus"/>
    <property type="evidence" value="ECO:0007669"/>
    <property type="project" value="TreeGrafter"/>
</dbReference>
<sequence>MSSPSPCPSTPEPGPPRKRSRSEMSSEERKEARAHRNRIAAQNSRDRRKAQFSYFERRVTELEDENRQLRISIGLLSQGQPTSRVPAPISVLSQSQEDLARDRENAELKERIRTLERGWDAVVKALAAQGLPTGLSPSSPTPTQPPAKSLPTPTAAFPSPAPSHDSLDFDIEIPAASSTTTTITTPVFVPTSSTSRTPSPVTVSEDQSSSSAQQATTRHLARVASTGFNTPAALQRVVLRRSSLLSSLTPWQLGNLRLKGRRVRSTNRRWRTSSAKFSSLFLTARR</sequence>
<keyword evidence="1" id="KW-0832">Ubl conjugation</keyword>
<evidence type="ECO:0000256" key="7">
    <source>
        <dbReference type="SAM" id="MobiDB-lite"/>
    </source>
</evidence>
<evidence type="ECO:0000256" key="1">
    <source>
        <dbReference type="ARBA" id="ARBA00022843"/>
    </source>
</evidence>
<dbReference type="Gene3D" id="1.20.5.170">
    <property type="match status" value="1"/>
</dbReference>
<evidence type="ECO:0000256" key="3">
    <source>
        <dbReference type="ARBA" id="ARBA00023125"/>
    </source>
</evidence>
<name>A0A9P5X117_9AGAR</name>
<dbReference type="InterPro" id="IPR004827">
    <property type="entry name" value="bZIP"/>
</dbReference>
<dbReference type="PROSITE" id="PS00036">
    <property type="entry name" value="BZIP_BASIC"/>
    <property type="match status" value="1"/>
</dbReference>
<dbReference type="GO" id="GO:0000977">
    <property type="term" value="F:RNA polymerase II transcription regulatory region sequence-specific DNA binding"/>
    <property type="evidence" value="ECO:0007669"/>
    <property type="project" value="TreeGrafter"/>
</dbReference>
<keyword evidence="3" id="KW-0238">DNA-binding</keyword>
<dbReference type="SUPFAM" id="SSF57959">
    <property type="entry name" value="Leucine zipper domain"/>
    <property type="match status" value="1"/>
</dbReference>
<feature type="domain" description="BZIP" evidence="8">
    <location>
        <begin position="27"/>
        <end position="78"/>
    </location>
</feature>
<reference evidence="9" key="1">
    <citation type="submission" date="2020-11" db="EMBL/GenBank/DDBJ databases">
        <authorList>
            <consortium name="DOE Joint Genome Institute"/>
            <person name="Ahrendt S."/>
            <person name="Riley R."/>
            <person name="Andreopoulos W."/>
            <person name="Labutti K."/>
            <person name="Pangilinan J."/>
            <person name="Ruiz-Duenas F.J."/>
            <person name="Barrasa J.M."/>
            <person name="Sanchez-Garcia M."/>
            <person name="Camarero S."/>
            <person name="Miyauchi S."/>
            <person name="Serrano A."/>
            <person name="Linde D."/>
            <person name="Babiker R."/>
            <person name="Drula E."/>
            <person name="Ayuso-Fernandez I."/>
            <person name="Pacheco R."/>
            <person name="Padilla G."/>
            <person name="Ferreira P."/>
            <person name="Barriuso J."/>
            <person name="Kellner H."/>
            <person name="Castanera R."/>
            <person name="Alfaro M."/>
            <person name="Ramirez L."/>
            <person name="Pisabarro A.G."/>
            <person name="Kuo A."/>
            <person name="Tritt A."/>
            <person name="Lipzen A."/>
            <person name="He G."/>
            <person name="Yan M."/>
            <person name="Ng V."/>
            <person name="Cullen D."/>
            <person name="Martin F."/>
            <person name="Rosso M.-N."/>
            <person name="Henrissat B."/>
            <person name="Hibbett D."/>
            <person name="Martinez A.T."/>
            <person name="Grigoriev I.V."/>
        </authorList>
    </citation>
    <scope>NUCLEOTIDE SEQUENCE</scope>
    <source>
        <strain evidence="9">MF-IS2</strain>
    </source>
</reference>
<feature type="compositionally biased region" description="Basic and acidic residues" evidence="7">
    <location>
        <begin position="21"/>
        <end position="31"/>
    </location>
</feature>
<accession>A0A9P5X117</accession>
<dbReference type="OrthoDB" id="295274at2759"/>
<evidence type="ECO:0000313" key="10">
    <source>
        <dbReference type="Proteomes" id="UP000807342"/>
    </source>
</evidence>
<dbReference type="GO" id="GO:0000981">
    <property type="term" value="F:DNA-binding transcription factor activity, RNA polymerase II-specific"/>
    <property type="evidence" value="ECO:0007669"/>
    <property type="project" value="TreeGrafter"/>
</dbReference>
<evidence type="ECO:0000256" key="2">
    <source>
        <dbReference type="ARBA" id="ARBA00023015"/>
    </source>
</evidence>
<keyword evidence="4" id="KW-0804">Transcription</keyword>
<evidence type="ECO:0000313" key="9">
    <source>
        <dbReference type="EMBL" id="KAF9441365.1"/>
    </source>
</evidence>
<feature type="compositionally biased region" description="Low complexity" evidence="7">
    <location>
        <begin position="186"/>
        <end position="215"/>
    </location>
</feature>
<dbReference type="InterPro" id="IPR052470">
    <property type="entry name" value="ER_Stress-Reg_TF"/>
</dbReference>
<keyword evidence="10" id="KW-1185">Reference proteome</keyword>
<comment type="caution">
    <text evidence="9">The sequence shown here is derived from an EMBL/GenBank/DDBJ whole genome shotgun (WGS) entry which is preliminary data.</text>
</comment>
<dbReference type="PANTHER" id="PTHR46542:SF1">
    <property type="entry name" value="X-BOX BINDING PROTEIN 1"/>
    <property type="match status" value="1"/>
</dbReference>
<keyword evidence="2" id="KW-0805">Transcription regulation</keyword>
<organism evidence="9 10">
    <name type="scientific">Macrolepiota fuliginosa MF-IS2</name>
    <dbReference type="NCBI Taxonomy" id="1400762"/>
    <lineage>
        <taxon>Eukaryota</taxon>
        <taxon>Fungi</taxon>
        <taxon>Dikarya</taxon>
        <taxon>Basidiomycota</taxon>
        <taxon>Agaricomycotina</taxon>
        <taxon>Agaricomycetes</taxon>
        <taxon>Agaricomycetidae</taxon>
        <taxon>Agaricales</taxon>
        <taxon>Agaricineae</taxon>
        <taxon>Agaricaceae</taxon>
        <taxon>Macrolepiota</taxon>
    </lineage>
</organism>
<evidence type="ECO:0000256" key="5">
    <source>
        <dbReference type="ARBA" id="ARBA00023242"/>
    </source>
</evidence>
<protein>
    <recommendedName>
        <fullName evidence="6">X-box-binding protein 1</fullName>
    </recommendedName>
</protein>
<evidence type="ECO:0000259" key="8">
    <source>
        <dbReference type="PROSITE" id="PS50217"/>
    </source>
</evidence>
<feature type="compositionally biased region" description="Pro residues" evidence="7">
    <location>
        <begin position="1"/>
        <end position="14"/>
    </location>
</feature>